<dbReference type="AlphaFoldDB" id="A0A6C0BCI9"/>
<name>A0A6C0BCI9_9ZZZZ</name>
<accession>A0A6C0BCI9</accession>
<sequence length="128" mass="15125">MDSRGPNFKDLSYTFKLSNLEEGSRVDINHVDITSNFCSIRISYIFYNRVFKITEFWIRNEKKNVGFIMTPLECTNDVTIDFFNIGSELIPEFVALTTENSIMGYEIKDNERYKGVKYNLQFYVRLDK</sequence>
<evidence type="ECO:0000313" key="1">
    <source>
        <dbReference type="EMBL" id="QHS89836.1"/>
    </source>
</evidence>
<protein>
    <submittedName>
        <fullName evidence="1">Uncharacterized protein</fullName>
    </submittedName>
</protein>
<reference evidence="1" key="1">
    <citation type="journal article" date="2020" name="Nature">
        <title>Giant virus diversity and host interactions through global metagenomics.</title>
        <authorList>
            <person name="Schulz F."/>
            <person name="Roux S."/>
            <person name="Paez-Espino D."/>
            <person name="Jungbluth S."/>
            <person name="Walsh D.A."/>
            <person name="Denef V.J."/>
            <person name="McMahon K.D."/>
            <person name="Konstantinidis K.T."/>
            <person name="Eloe-Fadrosh E.A."/>
            <person name="Kyrpides N.C."/>
            <person name="Woyke T."/>
        </authorList>
    </citation>
    <scope>NUCLEOTIDE SEQUENCE</scope>
    <source>
        <strain evidence="1">GVMAG-M-3300010160-4</strain>
    </source>
</reference>
<proteinExistence type="predicted"/>
<dbReference type="EMBL" id="MN739120">
    <property type="protein sequence ID" value="QHS89836.1"/>
    <property type="molecule type" value="Genomic_DNA"/>
</dbReference>
<organism evidence="1">
    <name type="scientific">viral metagenome</name>
    <dbReference type="NCBI Taxonomy" id="1070528"/>
    <lineage>
        <taxon>unclassified sequences</taxon>
        <taxon>metagenomes</taxon>
        <taxon>organismal metagenomes</taxon>
    </lineage>
</organism>